<comment type="caution">
    <text evidence="1">The sequence shown here is derived from an EMBL/GenBank/DDBJ whole genome shotgun (WGS) entry which is preliminary data.</text>
</comment>
<organism evidence="1 2">
    <name type="scientific">Croceibacterium salegens</name>
    <dbReference type="NCBI Taxonomy" id="1737568"/>
    <lineage>
        <taxon>Bacteria</taxon>
        <taxon>Pseudomonadati</taxon>
        <taxon>Pseudomonadota</taxon>
        <taxon>Alphaproteobacteria</taxon>
        <taxon>Sphingomonadales</taxon>
        <taxon>Erythrobacteraceae</taxon>
        <taxon>Croceibacterium</taxon>
    </lineage>
</organism>
<accession>A0A6I4SZ86</accession>
<reference evidence="1 2" key="1">
    <citation type="submission" date="2019-12" db="EMBL/GenBank/DDBJ databases">
        <title>Genomic-based taxomic classification of the family Erythrobacteraceae.</title>
        <authorList>
            <person name="Xu L."/>
        </authorList>
    </citation>
    <scope>NUCLEOTIDE SEQUENCE [LARGE SCALE GENOMIC DNA]</scope>
    <source>
        <strain evidence="1 2">MCCC 1K01500</strain>
    </source>
</reference>
<protein>
    <submittedName>
        <fullName evidence="1">Uncharacterized protein</fullName>
    </submittedName>
</protein>
<keyword evidence="2" id="KW-1185">Reference proteome</keyword>
<name>A0A6I4SZ86_9SPHN</name>
<dbReference type="AlphaFoldDB" id="A0A6I4SZ86"/>
<gene>
    <name evidence="1" type="ORF">GRI89_14245</name>
</gene>
<proteinExistence type="predicted"/>
<dbReference type="OrthoDB" id="7476018at2"/>
<evidence type="ECO:0000313" key="1">
    <source>
        <dbReference type="EMBL" id="MXO60699.1"/>
    </source>
</evidence>
<dbReference type="Proteomes" id="UP000433652">
    <property type="component" value="Unassembled WGS sequence"/>
</dbReference>
<sequence>MARIQQTFTNSKDGPIYVSVEPWPECFELEAGDKLTIIWDAPLAGDAIQVDFINERELVVWPDGAIDDIQYLFNGEPGKDRSWIFKHR</sequence>
<dbReference type="EMBL" id="WTYM01000056">
    <property type="protein sequence ID" value="MXO60699.1"/>
    <property type="molecule type" value="Genomic_DNA"/>
</dbReference>
<evidence type="ECO:0000313" key="2">
    <source>
        <dbReference type="Proteomes" id="UP000433652"/>
    </source>
</evidence>